<feature type="compositionally biased region" description="Acidic residues" evidence="1">
    <location>
        <begin position="209"/>
        <end position="221"/>
    </location>
</feature>
<feature type="compositionally biased region" description="Basic and acidic residues" evidence="1">
    <location>
        <begin position="180"/>
        <end position="208"/>
    </location>
</feature>
<gene>
    <name evidence="2" type="ORF">R69776_07733</name>
</gene>
<reference evidence="2 3" key="1">
    <citation type="submission" date="2021-02" db="EMBL/GenBank/DDBJ databases">
        <authorList>
            <person name="Vanwijnsberghe S."/>
        </authorList>
    </citation>
    <scope>NUCLEOTIDE SEQUENCE [LARGE SCALE GENOMIC DNA]</scope>
    <source>
        <strain evidence="2 3">R-69776</strain>
    </source>
</reference>
<comment type="caution">
    <text evidence="2">The sequence shown here is derived from an EMBL/GenBank/DDBJ whole genome shotgun (WGS) entry which is preliminary data.</text>
</comment>
<dbReference type="Proteomes" id="UP000673821">
    <property type="component" value="Unassembled WGS sequence"/>
</dbReference>
<evidence type="ECO:0000313" key="2">
    <source>
        <dbReference type="EMBL" id="CAE6855829.1"/>
    </source>
</evidence>
<evidence type="ECO:0000256" key="1">
    <source>
        <dbReference type="SAM" id="MobiDB-lite"/>
    </source>
</evidence>
<name>A0ABM8T4H9_9BURK</name>
<protein>
    <submittedName>
        <fullName evidence="2">Uncharacterized protein</fullName>
    </submittedName>
</protein>
<accession>A0ABM8T4H9</accession>
<sequence length="523" mass="58381">MRAIPDVTANSHEFWLKTCGHDTYWRSSGHARVDTPWNAFTHDDQALVCTLWVDFIVDVFDPQENRLRRFVRLGGRSREWKGVAISHGEAARDNLDRAIALRKPVFGYEAEPQRAALEQGERKVKHFYLNRAHQLQAWIGLRKMDLDERLHIEEAFQRKNIETDLDPNMPATLFELVEATAERPDVTRQEEDTTAIREEETDNERGTDNEGDAAESEEDLIEQEVEGNLSADEYAPVALRLLVAHVLAQKDGVLVTVTYSALAEMLGRRDKHGKPFPRGLGHVLGRVTALIEQASSQWPERPPLLTAVVVHSATTGPKAGLPGSGVGNVWPGYELLSRDDKRARVGIEYQRILAFGSRWNEILRLANLPPVEPPLGAGQGSTGAGGWAGGESEAHKAMKRFVLENPEFFGVPAGGFSQEEYALRSGDKIDVMFKSDRLWVGVEVKSRTSDGNLDDYERGLYQVVKYTAVLEAQARIDQPNNPPEVKVLLVLESKLPEVHRALATALGARYFDSVKREVAETAV</sequence>
<dbReference type="RefSeq" id="WP_200661220.1">
    <property type="nucleotide sequence ID" value="NZ_CAJNBH010000042.1"/>
</dbReference>
<keyword evidence="3" id="KW-1185">Reference proteome</keyword>
<feature type="region of interest" description="Disordered" evidence="1">
    <location>
        <begin position="179"/>
        <end position="221"/>
    </location>
</feature>
<proteinExistence type="predicted"/>
<dbReference type="EMBL" id="CAJNBH010000042">
    <property type="protein sequence ID" value="CAE6855829.1"/>
    <property type="molecule type" value="Genomic_DNA"/>
</dbReference>
<organism evidence="2 3">
    <name type="scientific">Paraburkholderia nemoris</name>
    <dbReference type="NCBI Taxonomy" id="2793076"/>
    <lineage>
        <taxon>Bacteria</taxon>
        <taxon>Pseudomonadati</taxon>
        <taxon>Pseudomonadota</taxon>
        <taxon>Betaproteobacteria</taxon>
        <taxon>Burkholderiales</taxon>
        <taxon>Burkholderiaceae</taxon>
        <taxon>Paraburkholderia</taxon>
    </lineage>
</organism>
<evidence type="ECO:0000313" key="3">
    <source>
        <dbReference type="Proteomes" id="UP000673821"/>
    </source>
</evidence>